<feature type="region of interest" description="Disordered" evidence="1">
    <location>
        <begin position="65"/>
        <end position="88"/>
    </location>
</feature>
<gene>
    <name evidence="3" type="ORF">PPACK8108_LOCUS14037</name>
</gene>
<keyword evidence="4" id="KW-1185">Reference proteome</keyword>
<proteinExistence type="predicted"/>
<protein>
    <submittedName>
        <fullName evidence="3">Expressed protein</fullName>
    </submittedName>
</protein>
<dbReference type="AlphaFoldDB" id="A0AAV0B4F5"/>
<accession>A0AAV0B4F5</accession>
<evidence type="ECO:0000256" key="1">
    <source>
        <dbReference type="SAM" id="MobiDB-lite"/>
    </source>
</evidence>
<name>A0AAV0B4F5_PHAPC</name>
<evidence type="ECO:0000313" key="3">
    <source>
        <dbReference type="EMBL" id="CAH7681447.1"/>
    </source>
</evidence>
<sequence>MLRCMDFYFIAFTILLIFETLFESTASTTSGLIFLRRGGKKNVLYHYISSLHIFFSNQQLERSSFSGSDNDRTDITNDPSVTSASSESKTYIRLAGDHKDPLKIKRRSEPANRDYQQSLLRKKVHGYLKELLEGVQARHRNINEICATKVTQYNAQKVGWKILAELKAILALCLACASRIKGYATSPAPSGIPTPPGGYNNYERPTIGDICKLIYRLLCEFKECYKKVGALCSQYVIIKNICSQNLIQISEALSACLNVTGGKVNGAIRGVNISYGGHLNDQFFDPVGFGFDLLGSIFNGQLFYR</sequence>
<dbReference type="Proteomes" id="UP001153365">
    <property type="component" value="Unassembled WGS sequence"/>
</dbReference>
<evidence type="ECO:0000313" key="4">
    <source>
        <dbReference type="Proteomes" id="UP001153365"/>
    </source>
</evidence>
<reference evidence="3" key="1">
    <citation type="submission" date="2022-06" db="EMBL/GenBank/DDBJ databases">
        <authorList>
            <consortium name="SYNGENTA / RWTH Aachen University"/>
        </authorList>
    </citation>
    <scope>NUCLEOTIDE SEQUENCE</scope>
</reference>
<evidence type="ECO:0000256" key="2">
    <source>
        <dbReference type="SAM" id="SignalP"/>
    </source>
</evidence>
<feature type="compositionally biased region" description="Polar residues" evidence="1">
    <location>
        <begin position="76"/>
        <end position="88"/>
    </location>
</feature>
<organism evidence="3 4">
    <name type="scientific">Phakopsora pachyrhizi</name>
    <name type="common">Asian soybean rust disease fungus</name>
    <dbReference type="NCBI Taxonomy" id="170000"/>
    <lineage>
        <taxon>Eukaryota</taxon>
        <taxon>Fungi</taxon>
        <taxon>Dikarya</taxon>
        <taxon>Basidiomycota</taxon>
        <taxon>Pucciniomycotina</taxon>
        <taxon>Pucciniomycetes</taxon>
        <taxon>Pucciniales</taxon>
        <taxon>Phakopsoraceae</taxon>
        <taxon>Phakopsora</taxon>
    </lineage>
</organism>
<comment type="caution">
    <text evidence="3">The sequence shown here is derived from an EMBL/GenBank/DDBJ whole genome shotgun (WGS) entry which is preliminary data.</text>
</comment>
<dbReference type="EMBL" id="CALTRL010003567">
    <property type="protein sequence ID" value="CAH7681447.1"/>
    <property type="molecule type" value="Genomic_DNA"/>
</dbReference>
<keyword evidence="2" id="KW-0732">Signal</keyword>
<feature type="signal peptide" evidence="2">
    <location>
        <begin position="1"/>
        <end position="26"/>
    </location>
</feature>
<feature type="chain" id="PRO_5043336789" evidence="2">
    <location>
        <begin position="27"/>
        <end position="305"/>
    </location>
</feature>